<protein>
    <submittedName>
        <fullName evidence="1">Uncharacterized protein</fullName>
    </submittedName>
</protein>
<reference evidence="1 2" key="1">
    <citation type="submission" date="2021-06" db="EMBL/GenBank/DDBJ databases">
        <authorList>
            <person name="Palmer J.M."/>
        </authorList>
    </citation>
    <scope>NUCLEOTIDE SEQUENCE [LARGE SCALE GENOMIC DNA]</scope>
    <source>
        <strain evidence="1 2">AS_MEX2019</strain>
        <tissue evidence="1">Muscle</tissue>
    </source>
</reference>
<name>A0ABV0YHZ8_9TELE</name>
<organism evidence="1 2">
    <name type="scientific">Ameca splendens</name>
    <dbReference type="NCBI Taxonomy" id="208324"/>
    <lineage>
        <taxon>Eukaryota</taxon>
        <taxon>Metazoa</taxon>
        <taxon>Chordata</taxon>
        <taxon>Craniata</taxon>
        <taxon>Vertebrata</taxon>
        <taxon>Euteleostomi</taxon>
        <taxon>Actinopterygii</taxon>
        <taxon>Neopterygii</taxon>
        <taxon>Teleostei</taxon>
        <taxon>Neoteleostei</taxon>
        <taxon>Acanthomorphata</taxon>
        <taxon>Ovalentaria</taxon>
        <taxon>Atherinomorphae</taxon>
        <taxon>Cyprinodontiformes</taxon>
        <taxon>Goodeidae</taxon>
        <taxon>Ameca</taxon>
    </lineage>
</organism>
<dbReference type="EMBL" id="JAHRIP010032420">
    <property type="protein sequence ID" value="MEQ2293347.1"/>
    <property type="molecule type" value="Genomic_DNA"/>
</dbReference>
<comment type="caution">
    <text evidence="1">The sequence shown here is derived from an EMBL/GenBank/DDBJ whole genome shotgun (WGS) entry which is preliminary data.</text>
</comment>
<gene>
    <name evidence="1" type="ORF">AMECASPLE_032415</name>
</gene>
<dbReference type="Proteomes" id="UP001469553">
    <property type="component" value="Unassembled WGS sequence"/>
</dbReference>
<keyword evidence="2" id="KW-1185">Reference proteome</keyword>
<evidence type="ECO:0000313" key="2">
    <source>
        <dbReference type="Proteomes" id="UP001469553"/>
    </source>
</evidence>
<accession>A0ABV0YHZ8</accession>
<evidence type="ECO:0000313" key="1">
    <source>
        <dbReference type="EMBL" id="MEQ2293347.1"/>
    </source>
</evidence>
<sequence length="112" mass="12733">MRRVRERYWEEVGEERRIEGKKGGGDGCMVLTSTSARNLFFRRKCIVMKVPAGQKSTANSKSQRGIWRLIRLKPNSLDRMGVFVILFQAVFIGAQLQKETKTSGSVEKKIAV</sequence>
<proteinExistence type="predicted"/>